<dbReference type="AlphaFoldDB" id="A0A0F9ETV0"/>
<reference evidence="1" key="1">
    <citation type="journal article" date="2015" name="Nature">
        <title>Complex archaea that bridge the gap between prokaryotes and eukaryotes.</title>
        <authorList>
            <person name="Spang A."/>
            <person name="Saw J.H."/>
            <person name="Jorgensen S.L."/>
            <person name="Zaremba-Niedzwiedzka K."/>
            <person name="Martijn J."/>
            <person name="Lind A.E."/>
            <person name="van Eijk R."/>
            <person name="Schleper C."/>
            <person name="Guy L."/>
            <person name="Ettema T.J."/>
        </authorList>
    </citation>
    <scope>NUCLEOTIDE SEQUENCE</scope>
</reference>
<comment type="caution">
    <text evidence="1">The sequence shown here is derived from an EMBL/GenBank/DDBJ whole genome shotgun (WGS) entry which is preliminary data.</text>
</comment>
<gene>
    <name evidence="1" type="ORF">LCGC14_2034860</name>
</gene>
<organism evidence="1">
    <name type="scientific">marine sediment metagenome</name>
    <dbReference type="NCBI Taxonomy" id="412755"/>
    <lineage>
        <taxon>unclassified sequences</taxon>
        <taxon>metagenomes</taxon>
        <taxon>ecological metagenomes</taxon>
    </lineage>
</organism>
<evidence type="ECO:0000313" key="1">
    <source>
        <dbReference type="EMBL" id="KKL77444.1"/>
    </source>
</evidence>
<sequence length="117" mass="13142">MHRHFERFVPHLAHDQSIGRDLLFTAASPSWLLPRAVPHFVATLLNLSRRRVYFPFREPCKLVISGTLLGKNGPQIFLVLAKPKLFGPSGKRAINGHFIVFNPLCRGNDTCVALITV</sequence>
<dbReference type="EMBL" id="LAZR01023747">
    <property type="protein sequence ID" value="KKL77444.1"/>
    <property type="molecule type" value="Genomic_DNA"/>
</dbReference>
<proteinExistence type="predicted"/>
<feature type="non-terminal residue" evidence="1">
    <location>
        <position position="117"/>
    </location>
</feature>
<name>A0A0F9ETV0_9ZZZZ</name>
<accession>A0A0F9ETV0</accession>
<protein>
    <submittedName>
        <fullName evidence="1">Uncharacterized protein</fullName>
    </submittedName>
</protein>